<dbReference type="InterPro" id="IPR050164">
    <property type="entry name" value="Peptidase_C19"/>
</dbReference>
<comment type="caution">
    <text evidence="2">The sequence shown here is derived from an EMBL/GenBank/DDBJ whole genome shotgun (WGS) entry which is preliminary data.</text>
</comment>
<name>A0ABN9L7T9_9NEOB</name>
<dbReference type="InterPro" id="IPR038765">
    <property type="entry name" value="Papain-like_cys_pep_sf"/>
</dbReference>
<dbReference type="Proteomes" id="UP001176940">
    <property type="component" value="Unassembled WGS sequence"/>
</dbReference>
<sequence>MDMQDSRGDAVPPHRLLRCLLMAKLTLFAEVDVADVFSSFWNHLLQNMPDRPLEEALRSLFTISLEERLTCDRCPPPKLRPPRPLVPPTPGFSLQISQKVDSGDDSSVSLCDNDALPVLLSPCCQERALWRYFRYQDSYEEENVCPKCGEDSRATKVTLLRSLPRTFTVHLTRLCKTRSQIQKINRTVTFPPTLDLMEILGPEHLPEDEQPTTHCTYRLFAVISHSGTATFGHFSSYIRSCRDGGWYFFNDSCVCKVSWDDVKSTYGNTAFHWGSTASLLIYVHSDVNPVTSGSGAPP</sequence>
<feature type="domain" description="USP" evidence="1">
    <location>
        <begin position="1"/>
        <end position="275"/>
    </location>
</feature>
<dbReference type="PANTHER" id="PTHR24006:SF796">
    <property type="entry name" value="UBL CARBOXYL-TERMINAL HYDROLASE 18-RELATED"/>
    <property type="match status" value="1"/>
</dbReference>
<dbReference type="InterPro" id="IPR018200">
    <property type="entry name" value="USP_CS"/>
</dbReference>
<dbReference type="InterPro" id="IPR028889">
    <property type="entry name" value="USP"/>
</dbReference>
<dbReference type="InterPro" id="IPR001394">
    <property type="entry name" value="Peptidase_C19_UCH"/>
</dbReference>
<keyword evidence="3" id="KW-1185">Reference proteome</keyword>
<dbReference type="Gene3D" id="3.90.70.10">
    <property type="entry name" value="Cysteine proteinases"/>
    <property type="match status" value="1"/>
</dbReference>
<protein>
    <recommendedName>
        <fullName evidence="1">USP domain-containing protein</fullName>
    </recommendedName>
</protein>
<gene>
    <name evidence="2" type="ORF">RIMI_LOCUS4801149</name>
</gene>
<reference evidence="2" key="1">
    <citation type="submission" date="2023-07" db="EMBL/GenBank/DDBJ databases">
        <authorList>
            <person name="Stuckert A."/>
        </authorList>
    </citation>
    <scope>NUCLEOTIDE SEQUENCE</scope>
</reference>
<dbReference type="PANTHER" id="PTHR24006">
    <property type="entry name" value="UBIQUITIN CARBOXYL-TERMINAL HYDROLASE"/>
    <property type="match status" value="1"/>
</dbReference>
<dbReference type="PROSITE" id="PS00973">
    <property type="entry name" value="USP_2"/>
    <property type="match status" value="1"/>
</dbReference>
<dbReference type="SUPFAM" id="SSF54001">
    <property type="entry name" value="Cysteine proteinases"/>
    <property type="match status" value="1"/>
</dbReference>
<dbReference type="PROSITE" id="PS50235">
    <property type="entry name" value="USP_3"/>
    <property type="match status" value="1"/>
</dbReference>
<evidence type="ECO:0000313" key="3">
    <source>
        <dbReference type="Proteomes" id="UP001176940"/>
    </source>
</evidence>
<dbReference type="EMBL" id="CAUEEQ010007891">
    <property type="protein sequence ID" value="CAJ0931664.1"/>
    <property type="molecule type" value="Genomic_DNA"/>
</dbReference>
<dbReference type="Pfam" id="PF00443">
    <property type="entry name" value="UCH"/>
    <property type="match status" value="1"/>
</dbReference>
<organism evidence="2 3">
    <name type="scientific">Ranitomeya imitator</name>
    <name type="common">mimic poison frog</name>
    <dbReference type="NCBI Taxonomy" id="111125"/>
    <lineage>
        <taxon>Eukaryota</taxon>
        <taxon>Metazoa</taxon>
        <taxon>Chordata</taxon>
        <taxon>Craniata</taxon>
        <taxon>Vertebrata</taxon>
        <taxon>Euteleostomi</taxon>
        <taxon>Amphibia</taxon>
        <taxon>Batrachia</taxon>
        <taxon>Anura</taxon>
        <taxon>Neobatrachia</taxon>
        <taxon>Hyloidea</taxon>
        <taxon>Dendrobatidae</taxon>
        <taxon>Dendrobatinae</taxon>
        <taxon>Ranitomeya</taxon>
    </lineage>
</organism>
<dbReference type="CDD" id="cd02257">
    <property type="entry name" value="Peptidase_C19"/>
    <property type="match status" value="1"/>
</dbReference>
<accession>A0ABN9L7T9</accession>
<evidence type="ECO:0000313" key="2">
    <source>
        <dbReference type="EMBL" id="CAJ0931664.1"/>
    </source>
</evidence>
<evidence type="ECO:0000259" key="1">
    <source>
        <dbReference type="PROSITE" id="PS50235"/>
    </source>
</evidence>
<proteinExistence type="predicted"/>